<accession>A0ACC0UQ30</accession>
<sequence>MDRPTRRLGHKKSRNGCTRCKARHVKCDEQRPCRNCVRHGEVCSLDPPLRIASPATTVSTSTATRSTPPIPTPSEQTPLSQHHEGSVPGSYHASSPIPPLGRERPGHHDHRLLSSNPENQSHQLGSAEWLQSLRLMHHYTKSTCHILPKDPLTSDLYITSIPEAAYEHEFLMHGLLAISALHYAYVHQDERREYILISAHYQNLAARSFSTRLNDLNHSNCEAYFFLASLIFLLSICSVAHHESLGRSVVPDDVVQSFMLLQGVKGILDFQPIEAWRERGGPLNAMFRDSENFNLDHFPSSGKFHARLDAVTHLARSIPSSMEIINARTAFVLAIESLRTTHDRCKHASDNPGHIWGWPLTLPSLFIEMLSGGHPMALIVLAHFAAMVRPYEHQEWVSRGWSKGILSMMERDIDPEWRTWLEWPRRSILDGIDVDNM</sequence>
<protein>
    <submittedName>
        <fullName evidence="1">Uncharacterized protein</fullName>
    </submittedName>
</protein>
<name>A0ACC0UQ30_9HYPO</name>
<comment type="caution">
    <text evidence="1">The sequence shown here is derived from an EMBL/GenBank/DDBJ whole genome shotgun (WGS) entry which is preliminary data.</text>
</comment>
<evidence type="ECO:0000313" key="2">
    <source>
        <dbReference type="Proteomes" id="UP001163324"/>
    </source>
</evidence>
<dbReference type="Proteomes" id="UP001163324">
    <property type="component" value="Chromosome 9"/>
</dbReference>
<proteinExistence type="predicted"/>
<evidence type="ECO:0000313" key="1">
    <source>
        <dbReference type="EMBL" id="KAI9896208.1"/>
    </source>
</evidence>
<reference evidence="1" key="1">
    <citation type="submission" date="2022-10" db="EMBL/GenBank/DDBJ databases">
        <title>Complete Genome of Trichothecium roseum strain YXFP-22015, a Plant Pathogen Isolated from Citrus.</title>
        <authorList>
            <person name="Wang Y."/>
            <person name="Zhu L."/>
        </authorList>
    </citation>
    <scope>NUCLEOTIDE SEQUENCE</scope>
    <source>
        <strain evidence="1">YXFP-22015</strain>
    </source>
</reference>
<organism evidence="1 2">
    <name type="scientific">Trichothecium roseum</name>
    <dbReference type="NCBI Taxonomy" id="47278"/>
    <lineage>
        <taxon>Eukaryota</taxon>
        <taxon>Fungi</taxon>
        <taxon>Dikarya</taxon>
        <taxon>Ascomycota</taxon>
        <taxon>Pezizomycotina</taxon>
        <taxon>Sordariomycetes</taxon>
        <taxon>Hypocreomycetidae</taxon>
        <taxon>Hypocreales</taxon>
        <taxon>Hypocreales incertae sedis</taxon>
        <taxon>Trichothecium</taxon>
    </lineage>
</organism>
<gene>
    <name evidence="1" type="ORF">N3K66_008380</name>
</gene>
<keyword evidence="2" id="KW-1185">Reference proteome</keyword>
<dbReference type="EMBL" id="CM047948">
    <property type="protein sequence ID" value="KAI9896208.1"/>
    <property type="molecule type" value="Genomic_DNA"/>
</dbReference>